<feature type="chain" id="PRO_5021425267" description="Lipoprotein" evidence="1">
    <location>
        <begin position="29"/>
        <end position="446"/>
    </location>
</feature>
<keyword evidence="3" id="KW-1185">Reference proteome</keyword>
<protein>
    <recommendedName>
        <fullName evidence="4">Lipoprotein</fullName>
    </recommendedName>
</protein>
<proteinExistence type="predicted"/>
<dbReference type="PROSITE" id="PS51257">
    <property type="entry name" value="PROKAR_LIPOPROTEIN"/>
    <property type="match status" value="1"/>
</dbReference>
<dbReference type="EMBL" id="VCHX02000350">
    <property type="protein sequence ID" value="TPQ15649.1"/>
    <property type="molecule type" value="Genomic_DNA"/>
</dbReference>
<dbReference type="InterPro" id="IPR006311">
    <property type="entry name" value="TAT_signal"/>
</dbReference>
<dbReference type="OrthoDB" id="9151379at2"/>
<gene>
    <name evidence="2" type="ORF">FGD71_045995</name>
</gene>
<dbReference type="PROSITE" id="PS51318">
    <property type="entry name" value="TAT"/>
    <property type="match status" value="1"/>
</dbReference>
<keyword evidence="1" id="KW-0732">Signal</keyword>
<evidence type="ECO:0000256" key="1">
    <source>
        <dbReference type="SAM" id="SignalP"/>
    </source>
</evidence>
<dbReference type="Proteomes" id="UP000317378">
    <property type="component" value="Unassembled WGS sequence"/>
</dbReference>
<dbReference type="AlphaFoldDB" id="A0A505DD36"/>
<name>A0A505DD36_9ACTN</name>
<accession>A0A505DD36</accession>
<reference evidence="2 3" key="1">
    <citation type="submission" date="2019-06" db="EMBL/GenBank/DDBJ databases">
        <title>Streptomyces sporangiiformans sp. nov., a novel actinomycete isolated from soil in Mount Song.</title>
        <authorList>
            <person name="Han L."/>
        </authorList>
    </citation>
    <scope>NUCLEOTIDE SEQUENCE [LARGE SCALE GENOMIC DNA]</scope>
    <source>
        <strain evidence="2 3">NEAU-SSA 1</strain>
    </source>
</reference>
<dbReference type="RefSeq" id="WP_119106581.1">
    <property type="nucleotide sequence ID" value="NZ_QXMJ01000350.1"/>
</dbReference>
<organism evidence="2 3">
    <name type="scientific">Streptomyces sporangiiformans</name>
    <dbReference type="NCBI Taxonomy" id="2315329"/>
    <lineage>
        <taxon>Bacteria</taxon>
        <taxon>Bacillati</taxon>
        <taxon>Actinomycetota</taxon>
        <taxon>Actinomycetes</taxon>
        <taxon>Kitasatosporales</taxon>
        <taxon>Streptomycetaceae</taxon>
        <taxon>Streptomyces</taxon>
    </lineage>
</organism>
<evidence type="ECO:0000313" key="2">
    <source>
        <dbReference type="EMBL" id="TPQ15649.1"/>
    </source>
</evidence>
<comment type="caution">
    <text evidence="2">The sequence shown here is derived from an EMBL/GenBank/DDBJ whole genome shotgun (WGS) entry which is preliminary data.</text>
</comment>
<evidence type="ECO:0008006" key="4">
    <source>
        <dbReference type="Google" id="ProtNLM"/>
    </source>
</evidence>
<evidence type="ECO:0000313" key="3">
    <source>
        <dbReference type="Proteomes" id="UP000317378"/>
    </source>
</evidence>
<feature type="signal peptide" evidence="1">
    <location>
        <begin position="1"/>
        <end position="28"/>
    </location>
</feature>
<sequence length="446" mass="47804">MNTHRRVLLTGAPVTAAVLLAGACSAEAMGDGAKQSECIHVVDEGTGQTGAECLPTASAKDRVDLTEPRFTHPTRITNPLHPTSEVTQTILGGQVDGKPFRTEVSLLPGTKTIEWDGRSVEARISQYVAFSDGRIQEVALDWYAQADDGSVWYLGEDVFNYEDGVVADTEGTWQAGRDKAPPAMIMPAAPQKGDVYRPENLPEIVFEEVTVQSVDQTVEGPYGRIDGAITVRELHMDGSTEEKVFAPGYGEFSTGTEGGDQEAVSLAAPTDAKPGALPDRLVALNRAAVAAQESPGTATVREVRDTWDAYRASDAVPELLQRQMERDVVALEKAGTSAEAVGPALRVAQNVTDLRLRYESVPTVDNDRLALWARQLGIDVKAGDAGAVAGDVTGLELVWERVRQQEADAPVGTDLTELRTAADRKDMAEVARLAPQLMDHISAAFG</sequence>